<dbReference type="Proteomes" id="UP000789759">
    <property type="component" value="Unassembled WGS sequence"/>
</dbReference>
<reference evidence="2" key="1">
    <citation type="submission" date="2021-06" db="EMBL/GenBank/DDBJ databases">
        <authorList>
            <person name="Kallberg Y."/>
            <person name="Tangrot J."/>
            <person name="Rosling A."/>
        </authorList>
    </citation>
    <scope>NUCLEOTIDE SEQUENCE</scope>
    <source>
        <strain evidence="2">FL966</strain>
    </source>
</reference>
<keyword evidence="3" id="KW-1185">Reference proteome</keyword>
<feature type="transmembrane region" description="Helical" evidence="1">
    <location>
        <begin position="58"/>
        <end position="78"/>
    </location>
</feature>
<dbReference type="OrthoDB" id="10448756at2759"/>
<dbReference type="EMBL" id="CAJVQA010002836">
    <property type="protein sequence ID" value="CAG8558797.1"/>
    <property type="molecule type" value="Genomic_DNA"/>
</dbReference>
<keyword evidence="1" id="KW-0812">Transmembrane</keyword>
<keyword evidence="1" id="KW-1133">Transmembrane helix</keyword>
<keyword evidence="1" id="KW-0472">Membrane</keyword>
<organism evidence="2 3">
    <name type="scientific">Cetraspora pellucida</name>
    <dbReference type="NCBI Taxonomy" id="1433469"/>
    <lineage>
        <taxon>Eukaryota</taxon>
        <taxon>Fungi</taxon>
        <taxon>Fungi incertae sedis</taxon>
        <taxon>Mucoromycota</taxon>
        <taxon>Glomeromycotina</taxon>
        <taxon>Glomeromycetes</taxon>
        <taxon>Diversisporales</taxon>
        <taxon>Gigasporaceae</taxon>
        <taxon>Cetraspora</taxon>
    </lineage>
</organism>
<feature type="transmembrane region" description="Helical" evidence="1">
    <location>
        <begin position="26"/>
        <end position="46"/>
    </location>
</feature>
<gene>
    <name evidence="2" type="ORF">CPELLU_LOCUS5104</name>
</gene>
<feature type="transmembrane region" description="Helical" evidence="1">
    <location>
        <begin position="90"/>
        <end position="115"/>
    </location>
</feature>
<protein>
    <submittedName>
        <fullName evidence="2">9856_t:CDS:1</fullName>
    </submittedName>
</protein>
<proteinExistence type="predicted"/>
<name>A0A9N9BAD8_9GLOM</name>
<evidence type="ECO:0000313" key="2">
    <source>
        <dbReference type="EMBL" id="CAG8558797.1"/>
    </source>
</evidence>
<dbReference type="AlphaFoldDB" id="A0A9N9BAD8"/>
<accession>A0A9N9BAD8</accession>
<evidence type="ECO:0000256" key="1">
    <source>
        <dbReference type="SAM" id="Phobius"/>
    </source>
</evidence>
<sequence length="120" mass="13231">MASTTPIKLNKDQFILISKLCIPLNIISLISSVASCVTFVFIRTYYPKLADRVSFRLSFAALFCDIAYSGHLLFNLVWEATPGFLCGYLAWALVFLALSSLFLIVCIALVCIVAVDAEIV</sequence>
<evidence type="ECO:0000313" key="3">
    <source>
        <dbReference type="Proteomes" id="UP000789759"/>
    </source>
</evidence>
<comment type="caution">
    <text evidence="2">The sequence shown here is derived from an EMBL/GenBank/DDBJ whole genome shotgun (WGS) entry which is preliminary data.</text>
</comment>